<gene>
    <name evidence="2" type="ORF">MCHLO_10988</name>
</gene>
<sequence>MMATLEEPTFPGHQGSSSASSRSLRGTAAISSYSIYSSSESGSDGGTSSEDSDGGTAAPLPTLGSIFHPLQETSRMKLTLRHDTFAVPQTVAGTQHLLHLLRSRQQRCVSEQTTALKRLHETVLYLNHLRTEVAHAAQAVEEAASDIHRASDIITECGFPSEETDQECIYCKAAIMQASGPSLPTTMTSPATSV</sequence>
<protein>
    <recommendedName>
        <fullName evidence="4">Biogenesis of lysosome-related organelles complex 1 subunit 3</fullName>
    </recommendedName>
</protein>
<accession>A0ABQ0LU51</accession>
<evidence type="ECO:0008006" key="4">
    <source>
        <dbReference type="Google" id="ProtNLM"/>
    </source>
</evidence>
<evidence type="ECO:0000256" key="1">
    <source>
        <dbReference type="SAM" id="MobiDB-lite"/>
    </source>
</evidence>
<evidence type="ECO:0000313" key="3">
    <source>
        <dbReference type="Proteomes" id="UP000815677"/>
    </source>
</evidence>
<dbReference type="Proteomes" id="UP000815677">
    <property type="component" value="Unassembled WGS sequence"/>
</dbReference>
<feature type="compositionally biased region" description="Low complexity" evidence="1">
    <location>
        <begin position="16"/>
        <end position="57"/>
    </location>
</feature>
<feature type="region of interest" description="Disordered" evidence="1">
    <location>
        <begin position="1"/>
        <end position="64"/>
    </location>
</feature>
<evidence type="ECO:0000313" key="2">
    <source>
        <dbReference type="EMBL" id="GAT54112.1"/>
    </source>
</evidence>
<name>A0ABQ0LU51_MYCCL</name>
<reference evidence="2" key="1">
    <citation type="submission" date="2014-09" db="EMBL/GenBank/DDBJ databases">
        <title>Genome sequence of the luminous mushroom Mycena chlorophos for searching fungal bioluminescence genes.</title>
        <authorList>
            <person name="Tanaka Y."/>
            <person name="Kasuga D."/>
            <person name="Oba Y."/>
            <person name="Hase S."/>
            <person name="Sato K."/>
            <person name="Oba Y."/>
            <person name="Sakakibara Y."/>
        </authorList>
    </citation>
    <scope>NUCLEOTIDE SEQUENCE</scope>
</reference>
<organism evidence="2 3">
    <name type="scientific">Mycena chlorophos</name>
    <name type="common">Agaric fungus</name>
    <name type="synonym">Agaricus chlorophos</name>
    <dbReference type="NCBI Taxonomy" id="658473"/>
    <lineage>
        <taxon>Eukaryota</taxon>
        <taxon>Fungi</taxon>
        <taxon>Dikarya</taxon>
        <taxon>Basidiomycota</taxon>
        <taxon>Agaricomycotina</taxon>
        <taxon>Agaricomycetes</taxon>
        <taxon>Agaricomycetidae</taxon>
        <taxon>Agaricales</taxon>
        <taxon>Marasmiineae</taxon>
        <taxon>Mycenaceae</taxon>
        <taxon>Mycena</taxon>
    </lineage>
</organism>
<dbReference type="EMBL" id="DF848500">
    <property type="protein sequence ID" value="GAT54112.1"/>
    <property type="molecule type" value="Genomic_DNA"/>
</dbReference>
<keyword evidence="3" id="KW-1185">Reference proteome</keyword>
<proteinExistence type="predicted"/>